<sequence length="141" mass="16955">MHVSIHYSAQANEYAIPNNYNILIEENKYQKYKKLVQRINKQDIEKILLMQESFRYTLLLLLEEVFVNSELFLIQYISNLYKYYPTLFVNLLQLNTNLHKDEFKTLDAEDKRYYCIHMEPALSPYQDFIGPKNPYVSEISQ</sequence>
<evidence type="ECO:0000313" key="1">
    <source>
        <dbReference type="EMBL" id="KMM68750.1"/>
    </source>
</evidence>
<organism evidence="1 2">
    <name type="scientific">Coccidioides posadasii RMSCC 3488</name>
    <dbReference type="NCBI Taxonomy" id="454284"/>
    <lineage>
        <taxon>Eukaryota</taxon>
        <taxon>Fungi</taxon>
        <taxon>Dikarya</taxon>
        <taxon>Ascomycota</taxon>
        <taxon>Pezizomycotina</taxon>
        <taxon>Eurotiomycetes</taxon>
        <taxon>Eurotiomycetidae</taxon>
        <taxon>Onygenales</taxon>
        <taxon>Onygenaceae</taxon>
        <taxon>Coccidioides</taxon>
    </lineage>
</organism>
<reference evidence="1 2" key="1">
    <citation type="submission" date="2007-06" db="EMBL/GenBank/DDBJ databases">
        <title>The Genome Sequence of Coccidioides posadasii RMSCC_3488.</title>
        <authorList>
            <consortium name="Coccidioides Genome Resources Consortium"/>
            <consortium name="The Broad Institute Genome Sequencing Platform"/>
            <person name="Henn M.R."/>
            <person name="Sykes S."/>
            <person name="Young S."/>
            <person name="Jaffe D."/>
            <person name="Berlin A."/>
            <person name="Alvarez P."/>
            <person name="Butler J."/>
            <person name="Gnerre S."/>
            <person name="Grabherr M."/>
            <person name="Mauceli E."/>
            <person name="Brockman W."/>
            <person name="Kodira C."/>
            <person name="Alvarado L."/>
            <person name="Zeng Q."/>
            <person name="Crawford M."/>
            <person name="Antoine C."/>
            <person name="Devon K."/>
            <person name="Galgiani J."/>
            <person name="Orsborn K."/>
            <person name="Lewis M.L."/>
            <person name="Nusbaum C."/>
            <person name="Galagan J."/>
            <person name="Birren B."/>
        </authorList>
    </citation>
    <scope>NUCLEOTIDE SEQUENCE [LARGE SCALE GENOMIC DNA]</scope>
    <source>
        <strain evidence="1 2">RMSCC 3488</strain>
    </source>
</reference>
<dbReference type="Proteomes" id="UP000054567">
    <property type="component" value="Unassembled WGS sequence"/>
</dbReference>
<dbReference type="EMBL" id="DS268111">
    <property type="protein sequence ID" value="KMM68750.1"/>
    <property type="molecule type" value="Genomic_DNA"/>
</dbReference>
<dbReference type="AlphaFoldDB" id="A0A0J6FHB6"/>
<dbReference type="VEuPathDB" id="FungiDB:CPAG_05074"/>
<accession>A0A0J6FHB6</accession>
<protein>
    <submittedName>
        <fullName evidence="1">Uncharacterized protein</fullName>
    </submittedName>
</protein>
<gene>
    <name evidence="1" type="ORF">CPAG_05074</name>
</gene>
<proteinExistence type="predicted"/>
<reference evidence="2" key="3">
    <citation type="journal article" date="2010" name="Genome Res.">
        <title>Population genomic sequencing of Coccidioides fungi reveals recent hybridization and transposon control.</title>
        <authorList>
            <person name="Neafsey D.E."/>
            <person name="Barker B.M."/>
            <person name="Sharpton T.J."/>
            <person name="Stajich J.E."/>
            <person name="Park D.J."/>
            <person name="Whiston E."/>
            <person name="Hung C.-Y."/>
            <person name="McMahan C."/>
            <person name="White J."/>
            <person name="Sykes S."/>
            <person name="Heiman D."/>
            <person name="Young S."/>
            <person name="Zeng Q."/>
            <person name="Abouelleil A."/>
            <person name="Aftuck L."/>
            <person name="Bessette D."/>
            <person name="Brown A."/>
            <person name="FitzGerald M."/>
            <person name="Lui A."/>
            <person name="Macdonald J.P."/>
            <person name="Priest M."/>
            <person name="Orbach M.J."/>
            <person name="Galgiani J.N."/>
            <person name="Kirkland T.N."/>
            <person name="Cole G.T."/>
            <person name="Birren B.W."/>
            <person name="Henn M.R."/>
            <person name="Taylor J.W."/>
            <person name="Rounsley S.D."/>
        </authorList>
    </citation>
    <scope>NUCLEOTIDE SEQUENCE [LARGE SCALE GENOMIC DNA]</scope>
    <source>
        <strain evidence="2">RMSCC 3488</strain>
    </source>
</reference>
<reference evidence="2" key="2">
    <citation type="journal article" date="2009" name="Genome Res.">
        <title>Comparative genomic analyses of the human fungal pathogens Coccidioides and their relatives.</title>
        <authorList>
            <person name="Sharpton T.J."/>
            <person name="Stajich J.E."/>
            <person name="Rounsley S.D."/>
            <person name="Gardner M.J."/>
            <person name="Wortman J.R."/>
            <person name="Jordar V.S."/>
            <person name="Maiti R."/>
            <person name="Kodira C.D."/>
            <person name="Neafsey D.E."/>
            <person name="Zeng Q."/>
            <person name="Hung C.-Y."/>
            <person name="McMahan C."/>
            <person name="Muszewska A."/>
            <person name="Grynberg M."/>
            <person name="Mandel M.A."/>
            <person name="Kellner E.M."/>
            <person name="Barker B.M."/>
            <person name="Galgiani J.N."/>
            <person name="Orbach M.J."/>
            <person name="Kirkland T.N."/>
            <person name="Cole G.T."/>
            <person name="Henn M.R."/>
            <person name="Birren B.W."/>
            <person name="Taylor J.W."/>
        </authorList>
    </citation>
    <scope>NUCLEOTIDE SEQUENCE [LARGE SCALE GENOMIC DNA]</scope>
    <source>
        <strain evidence="2">RMSCC 3488</strain>
    </source>
</reference>
<name>A0A0J6FHB6_COCPO</name>
<evidence type="ECO:0000313" key="2">
    <source>
        <dbReference type="Proteomes" id="UP000054567"/>
    </source>
</evidence>